<dbReference type="InterPro" id="IPR007453">
    <property type="entry name" value="DsrC/TusE"/>
</dbReference>
<evidence type="ECO:0000256" key="4">
    <source>
        <dbReference type="PIRSR" id="PIRSR006223-50"/>
    </source>
</evidence>
<dbReference type="KEGG" id="tfr:BR63_09690"/>
<dbReference type="GO" id="GO:0002143">
    <property type="term" value="P:tRNA wobble position uridine thiolation"/>
    <property type="evidence" value="ECO:0007669"/>
    <property type="project" value="TreeGrafter"/>
</dbReference>
<feature type="active site" description="Cysteine persulfide intermediate" evidence="4">
    <location>
        <position position="97"/>
    </location>
</feature>
<evidence type="ECO:0000256" key="1">
    <source>
        <dbReference type="ARBA" id="ARBA00004496"/>
    </source>
</evidence>
<dbReference type="PANTHER" id="PTHR37010:SF1">
    <property type="entry name" value="SULFURTRANSFERASE TUSE"/>
    <property type="match status" value="1"/>
</dbReference>
<keyword evidence="6" id="KW-1185">Reference proteome</keyword>
<keyword evidence="3" id="KW-0963">Cytoplasm</keyword>
<dbReference type="AlphaFoldDB" id="A0A7G6E3A1"/>
<gene>
    <name evidence="5" type="primary">tusE</name>
    <name evidence="5" type="ORF">BR63_09690</name>
</gene>
<dbReference type="InterPro" id="IPR025526">
    <property type="entry name" value="DsrC-like_dom_sf"/>
</dbReference>
<dbReference type="NCBIfam" id="TIGR03342">
    <property type="entry name" value="dsrC_tusE_dsvC"/>
    <property type="match status" value="1"/>
</dbReference>
<accession>A0A7G6E3A1</accession>
<dbReference type="PIRSF" id="PIRSF006223">
    <property type="entry name" value="DsrC_TusE"/>
    <property type="match status" value="1"/>
</dbReference>
<evidence type="ECO:0000256" key="3">
    <source>
        <dbReference type="ARBA" id="ARBA00022490"/>
    </source>
</evidence>
<sequence>MAMARMDREGYLVDWSEWDEEVAQVLARDEGIEHLTEKHWLVISFIRNYYEDFQQIPSLRKICTHTGLNTLEIYRLFPSGPVRGPCRIAGLSSLSGC</sequence>
<evidence type="ECO:0000256" key="2">
    <source>
        <dbReference type="ARBA" id="ARBA00005718"/>
    </source>
</evidence>
<organism evidence="5 6">
    <name type="scientific">Thermanaerosceptrum fracticalcis</name>
    <dbReference type="NCBI Taxonomy" id="1712410"/>
    <lineage>
        <taxon>Bacteria</taxon>
        <taxon>Bacillati</taxon>
        <taxon>Bacillota</taxon>
        <taxon>Clostridia</taxon>
        <taxon>Eubacteriales</taxon>
        <taxon>Peptococcaceae</taxon>
        <taxon>Thermanaerosceptrum</taxon>
    </lineage>
</organism>
<protein>
    <submittedName>
        <fullName evidence="5">TusE/DsrC/DsvC family sulfur relay protein</fullName>
    </submittedName>
</protein>
<dbReference type="Gene3D" id="3.30.1420.10">
    <property type="match status" value="1"/>
</dbReference>
<dbReference type="InterPro" id="IPR042072">
    <property type="entry name" value="DsrC-like_C"/>
</dbReference>
<name>A0A7G6E3A1_THEFR</name>
<evidence type="ECO:0000313" key="6">
    <source>
        <dbReference type="Proteomes" id="UP000515847"/>
    </source>
</evidence>
<dbReference type="Pfam" id="PF04358">
    <property type="entry name" value="DsrC"/>
    <property type="match status" value="1"/>
</dbReference>
<evidence type="ECO:0000313" key="5">
    <source>
        <dbReference type="EMBL" id="QNB46555.1"/>
    </source>
</evidence>
<dbReference type="Proteomes" id="UP000515847">
    <property type="component" value="Chromosome"/>
</dbReference>
<dbReference type="OrthoDB" id="9786347at2"/>
<comment type="similarity">
    <text evidence="2">Belongs to the DsrC/TusE family.</text>
</comment>
<proteinExistence type="inferred from homology"/>
<dbReference type="Gene3D" id="1.10.10.370">
    <property type="entry name" value="DsrC-like protein, C-terminal domain"/>
    <property type="match status" value="1"/>
</dbReference>
<comment type="subcellular location">
    <subcellularLocation>
        <location evidence="1">Cytoplasm</location>
    </subcellularLocation>
</comment>
<dbReference type="GO" id="GO:0005737">
    <property type="term" value="C:cytoplasm"/>
    <property type="evidence" value="ECO:0007669"/>
    <property type="project" value="UniProtKB-SubCell"/>
</dbReference>
<dbReference type="GO" id="GO:0097163">
    <property type="term" value="F:sulfur carrier activity"/>
    <property type="evidence" value="ECO:0007669"/>
    <property type="project" value="TreeGrafter"/>
</dbReference>
<reference evidence="5 6" key="1">
    <citation type="journal article" date="2019" name="Front. Microbiol.">
        <title>Thermoanaerosceptrum fracticalcis gen. nov. sp. nov., a Novel Fumarate-Fermenting Microorganism From a Deep Fractured Carbonate Aquifer of the US Great Basin.</title>
        <authorList>
            <person name="Hamilton-Brehm S.D."/>
            <person name="Stewart L.E."/>
            <person name="Zavarin M."/>
            <person name="Caldwell M."/>
            <person name="Lawson P.A."/>
            <person name="Onstott T.C."/>
            <person name="Grzymski J."/>
            <person name="Neveux I."/>
            <person name="Lollar B.S."/>
            <person name="Russell C.E."/>
            <person name="Moser D.P."/>
        </authorList>
    </citation>
    <scope>NUCLEOTIDE SEQUENCE [LARGE SCALE GENOMIC DNA]</scope>
    <source>
        <strain evidence="5 6">DRI-13</strain>
    </source>
</reference>
<dbReference type="PANTHER" id="PTHR37010">
    <property type="entry name" value="SULFURTRANSFERASE TUSE"/>
    <property type="match status" value="1"/>
</dbReference>
<dbReference type="EMBL" id="CP045798">
    <property type="protein sequence ID" value="QNB46555.1"/>
    <property type="molecule type" value="Genomic_DNA"/>
</dbReference>
<dbReference type="SUPFAM" id="SSF69721">
    <property type="entry name" value="DsrC, the gamma subunit of dissimilatory sulfite reductase"/>
    <property type="match status" value="1"/>
</dbReference>
<dbReference type="InterPro" id="IPR043163">
    <property type="entry name" value="DsrC-like_N"/>
</dbReference>